<comment type="caution">
    <text evidence="4">The sequence shown here is derived from an EMBL/GenBank/DDBJ whole genome shotgun (WGS) entry which is preliminary data.</text>
</comment>
<feature type="compositionally biased region" description="Low complexity" evidence="2">
    <location>
        <begin position="172"/>
        <end position="181"/>
    </location>
</feature>
<feature type="compositionally biased region" description="Basic residues" evidence="2">
    <location>
        <begin position="182"/>
        <end position="193"/>
    </location>
</feature>
<evidence type="ECO:0000256" key="3">
    <source>
        <dbReference type="SAM" id="SignalP"/>
    </source>
</evidence>
<feature type="region of interest" description="Disordered" evidence="2">
    <location>
        <begin position="294"/>
        <end position="373"/>
    </location>
</feature>
<gene>
    <name evidence="4" type="ORF">HF086_001452</name>
</gene>
<keyword evidence="3" id="KW-0732">Signal</keyword>
<proteinExistence type="predicted"/>
<dbReference type="EMBL" id="JACEFF010000538">
    <property type="protein sequence ID" value="KAH9635661.1"/>
    <property type="molecule type" value="Genomic_DNA"/>
</dbReference>
<name>A0A922MFP6_SPOEX</name>
<feature type="region of interest" description="Disordered" evidence="2">
    <location>
        <begin position="390"/>
        <end position="417"/>
    </location>
</feature>
<feature type="compositionally biased region" description="Polar residues" evidence="2">
    <location>
        <begin position="298"/>
        <end position="313"/>
    </location>
</feature>
<protein>
    <submittedName>
        <fullName evidence="4">Uncharacterized protein</fullName>
    </submittedName>
</protein>
<feature type="compositionally biased region" description="Polar residues" evidence="2">
    <location>
        <begin position="399"/>
        <end position="414"/>
    </location>
</feature>
<feature type="region of interest" description="Disordered" evidence="2">
    <location>
        <begin position="172"/>
        <end position="198"/>
    </location>
</feature>
<feature type="compositionally biased region" description="Basic residues" evidence="2">
    <location>
        <begin position="318"/>
        <end position="330"/>
    </location>
</feature>
<feature type="chain" id="PRO_5037118194" evidence="3">
    <location>
        <begin position="17"/>
        <end position="641"/>
    </location>
</feature>
<feature type="signal peptide" evidence="3">
    <location>
        <begin position="1"/>
        <end position="16"/>
    </location>
</feature>
<accession>A0A922MFP6</accession>
<feature type="compositionally biased region" description="Low complexity" evidence="2">
    <location>
        <begin position="364"/>
        <end position="373"/>
    </location>
</feature>
<dbReference type="AlphaFoldDB" id="A0A922MFP6"/>
<dbReference type="Proteomes" id="UP000814243">
    <property type="component" value="Unassembled WGS sequence"/>
</dbReference>
<evidence type="ECO:0000313" key="5">
    <source>
        <dbReference type="Proteomes" id="UP000814243"/>
    </source>
</evidence>
<evidence type="ECO:0000256" key="2">
    <source>
        <dbReference type="SAM" id="MobiDB-lite"/>
    </source>
</evidence>
<evidence type="ECO:0000313" key="4">
    <source>
        <dbReference type="EMBL" id="KAH9635661.1"/>
    </source>
</evidence>
<feature type="compositionally biased region" description="Low complexity" evidence="2">
    <location>
        <begin position="608"/>
        <end position="622"/>
    </location>
</feature>
<feature type="compositionally biased region" description="Basic and acidic residues" evidence="2">
    <location>
        <begin position="213"/>
        <end position="225"/>
    </location>
</feature>
<reference evidence="4" key="1">
    <citation type="journal article" date="2021" name="G3 (Bethesda)">
        <title>Genome and transcriptome analysis of the beet armyworm Spodoptera exigua reveals targets for pest control. .</title>
        <authorList>
            <person name="Simon S."/>
            <person name="Breeschoten T."/>
            <person name="Jansen H.J."/>
            <person name="Dirks R.P."/>
            <person name="Schranz M.E."/>
            <person name="Ros V.I.D."/>
        </authorList>
    </citation>
    <scope>NUCLEOTIDE SEQUENCE</scope>
    <source>
        <strain evidence="4">TB_SE_WUR_2020</strain>
    </source>
</reference>
<feature type="region of interest" description="Disordered" evidence="2">
    <location>
        <begin position="607"/>
        <end position="641"/>
    </location>
</feature>
<sequence length="641" mass="72645">MLFYSAFCGCFLTILALDNKKVKIPESGKIDAIFADVIKNISRVNNVLQDLINNYEQSQKTYKSQENIDGSDYTSGADVDNISQNDKKSLRTAKKVFHTTPKSYTAGTKMILSDIELDKNPVGITDKTIGKRLQPSPEKLPGKKLKPVVLRTTRAAKQLKISRAIKKTFTTTTARNTATKKQASKQAKRLGLKHSKEDKATVTKDTVIISADTHTRAKNKTDNRKPKGLPKPISDKKLKSRPVVKYTENKNIYITDLQLQYLRDRNDFKQPLNTLHSQSVETQKKLYIQKTQLHKNLRNQGNSKDENTNTGNIEKQKNNKQRNQKSSRHSVKTEKSRNPKKITTTEDPCDSDTQKRYAIPRHLNNYNNSDYAYNSENERDLDHLQALKTEQERKESARHFQNQRDTINSETQQEAGYEVDKKFSKQLGEQKYPDSLEETDLSKASEEGDALLDHDNADIERAVSQTDVSPLRSQAGSKSIQSSLDNKVQISDDDDTLLKDVFKTSVLRQAYGDACLKLVVRKCYRPMLRRSLISDKDTIKANNSKGNDLEINILRDRYEKACQKISRQKCNAACTYAQDTMCAKYECTKTLKKNLKRNCKFQCKIAYSSSSKTKSSGSNSDDSGSDDSSEDKSSESDSDDD</sequence>
<evidence type="ECO:0000256" key="1">
    <source>
        <dbReference type="SAM" id="Coils"/>
    </source>
</evidence>
<feature type="region of interest" description="Disordered" evidence="2">
    <location>
        <begin position="212"/>
        <end position="242"/>
    </location>
</feature>
<keyword evidence="1" id="KW-0175">Coiled coil</keyword>
<feature type="coiled-coil region" evidence="1">
    <location>
        <begin position="41"/>
        <end position="68"/>
    </location>
</feature>
<organism evidence="4 5">
    <name type="scientific">Spodoptera exigua</name>
    <name type="common">Beet armyworm</name>
    <name type="synonym">Noctua fulgens</name>
    <dbReference type="NCBI Taxonomy" id="7107"/>
    <lineage>
        <taxon>Eukaryota</taxon>
        <taxon>Metazoa</taxon>
        <taxon>Ecdysozoa</taxon>
        <taxon>Arthropoda</taxon>
        <taxon>Hexapoda</taxon>
        <taxon>Insecta</taxon>
        <taxon>Pterygota</taxon>
        <taxon>Neoptera</taxon>
        <taxon>Endopterygota</taxon>
        <taxon>Lepidoptera</taxon>
        <taxon>Glossata</taxon>
        <taxon>Ditrysia</taxon>
        <taxon>Noctuoidea</taxon>
        <taxon>Noctuidae</taxon>
        <taxon>Amphipyrinae</taxon>
        <taxon>Spodoptera</taxon>
    </lineage>
</organism>